<organism evidence="2 3">
    <name type="scientific">Romeriopsis navalis LEGE 11480</name>
    <dbReference type="NCBI Taxonomy" id="2777977"/>
    <lineage>
        <taxon>Bacteria</taxon>
        <taxon>Bacillati</taxon>
        <taxon>Cyanobacteriota</taxon>
        <taxon>Cyanophyceae</taxon>
        <taxon>Leptolyngbyales</taxon>
        <taxon>Leptolyngbyaceae</taxon>
        <taxon>Romeriopsis</taxon>
        <taxon>Romeriopsis navalis</taxon>
    </lineage>
</organism>
<dbReference type="AlphaFoldDB" id="A0A928VVJ4"/>
<comment type="caution">
    <text evidence="2">The sequence shown here is derived from an EMBL/GenBank/DDBJ whole genome shotgun (WGS) entry which is preliminary data.</text>
</comment>
<feature type="transmembrane region" description="Helical" evidence="1">
    <location>
        <begin position="33"/>
        <end position="51"/>
    </location>
</feature>
<evidence type="ECO:0000313" key="3">
    <source>
        <dbReference type="Proteomes" id="UP000625316"/>
    </source>
</evidence>
<evidence type="ECO:0000313" key="2">
    <source>
        <dbReference type="EMBL" id="MBE9033370.1"/>
    </source>
</evidence>
<evidence type="ECO:0000256" key="1">
    <source>
        <dbReference type="SAM" id="Phobius"/>
    </source>
</evidence>
<keyword evidence="1" id="KW-1133">Transmembrane helix</keyword>
<sequence>MQALIALAQSIVLSIYAWLLMVAFIVAVAGGGLAWLVFGGLLCGAILYNCLSDQA</sequence>
<dbReference type="Proteomes" id="UP000625316">
    <property type="component" value="Unassembled WGS sequence"/>
</dbReference>
<keyword evidence="3" id="KW-1185">Reference proteome</keyword>
<accession>A0A928VVJ4</accession>
<protein>
    <submittedName>
        <fullName evidence="2">Uncharacterized protein</fullName>
    </submittedName>
</protein>
<dbReference type="RefSeq" id="WP_264328176.1">
    <property type="nucleotide sequence ID" value="NZ_JADEXQ010000184.1"/>
</dbReference>
<dbReference type="EMBL" id="JADEXQ010000184">
    <property type="protein sequence ID" value="MBE9033370.1"/>
    <property type="molecule type" value="Genomic_DNA"/>
</dbReference>
<proteinExistence type="predicted"/>
<keyword evidence="1" id="KW-0812">Transmembrane</keyword>
<keyword evidence="1" id="KW-0472">Membrane</keyword>
<reference evidence="2" key="1">
    <citation type="submission" date="2020-10" db="EMBL/GenBank/DDBJ databases">
        <authorList>
            <person name="Castelo-Branco R."/>
            <person name="Eusebio N."/>
            <person name="Adriana R."/>
            <person name="Vieira A."/>
            <person name="Brugerolle De Fraissinette N."/>
            <person name="Rezende De Castro R."/>
            <person name="Schneider M.P."/>
            <person name="Vasconcelos V."/>
            <person name="Leao P.N."/>
        </authorList>
    </citation>
    <scope>NUCLEOTIDE SEQUENCE</scope>
    <source>
        <strain evidence="2">LEGE 11480</strain>
    </source>
</reference>
<name>A0A928VVJ4_9CYAN</name>
<feature type="transmembrane region" description="Helical" evidence="1">
    <location>
        <begin position="7"/>
        <end position="27"/>
    </location>
</feature>
<gene>
    <name evidence="2" type="ORF">IQ266_26910</name>
</gene>